<organism evidence="3 4">
    <name type="scientific">Hespellia stercorisuis DSM 15480</name>
    <dbReference type="NCBI Taxonomy" id="1121950"/>
    <lineage>
        <taxon>Bacteria</taxon>
        <taxon>Bacillati</taxon>
        <taxon>Bacillota</taxon>
        <taxon>Clostridia</taxon>
        <taxon>Lachnospirales</taxon>
        <taxon>Lachnospiraceae</taxon>
        <taxon>Hespellia</taxon>
    </lineage>
</organism>
<sequence length="198" mass="23053">MAIHRYERHNNKKSRNYWTQDEFNKFLDTVNDRLDLRLAFVVSYWTGIRIGELLALTYQDINLEDKTISVNKSYQRLNGKGVLTSPKTSNSVRMITMPDFLVEEFREYYGQLNETMESKRVFKLEKSDLEHYMAYGIEKSGVNRISIYELRHSHKNMLVSIGADPQEIARHLGYSSPIPFVITESKLAGLLDKKHGEA</sequence>
<evidence type="ECO:0000259" key="2">
    <source>
        <dbReference type="PROSITE" id="PS51898"/>
    </source>
</evidence>
<evidence type="ECO:0000313" key="3">
    <source>
        <dbReference type="EMBL" id="SHK87669.1"/>
    </source>
</evidence>
<accession>A0A1M6W1Z2</accession>
<evidence type="ECO:0000256" key="1">
    <source>
        <dbReference type="ARBA" id="ARBA00023172"/>
    </source>
</evidence>
<dbReference type="GO" id="GO:0006310">
    <property type="term" value="P:DNA recombination"/>
    <property type="evidence" value="ECO:0007669"/>
    <property type="project" value="UniProtKB-KW"/>
</dbReference>
<dbReference type="InterPro" id="IPR002104">
    <property type="entry name" value="Integrase_catalytic"/>
</dbReference>
<gene>
    <name evidence="3" type="ORF">SAMN02745243_03910</name>
</gene>
<dbReference type="Pfam" id="PF00589">
    <property type="entry name" value="Phage_integrase"/>
    <property type="match status" value="1"/>
</dbReference>
<dbReference type="PANTHER" id="PTHR30349">
    <property type="entry name" value="PHAGE INTEGRASE-RELATED"/>
    <property type="match status" value="1"/>
</dbReference>
<dbReference type="PANTHER" id="PTHR30349:SF64">
    <property type="entry name" value="PROPHAGE INTEGRASE INTD-RELATED"/>
    <property type="match status" value="1"/>
</dbReference>
<name>A0A1M6W1Z2_9FIRM</name>
<dbReference type="InterPro" id="IPR011010">
    <property type="entry name" value="DNA_brk_join_enz"/>
</dbReference>
<dbReference type="Proteomes" id="UP000184301">
    <property type="component" value="Unassembled WGS sequence"/>
</dbReference>
<dbReference type="STRING" id="1121950.SAMN02745243_03910"/>
<dbReference type="GO" id="GO:0015074">
    <property type="term" value="P:DNA integration"/>
    <property type="evidence" value="ECO:0007669"/>
    <property type="project" value="InterPro"/>
</dbReference>
<dbReference type="SUPFAM" id="SSF56349">
    <property type="entry name" value="DNA breaking-rejoining enzymes"/>
    <property type="match status" value="1"/>
</dbReference>
<dbReference type="PROSITE" id="PS51898">
    <property type="entry name" value="TYR_RECOMBINASE"/>
    <property type="match status" value="1"/>
</dbReference>
<feature type="domain" description="Tyr recombinase" evidence="2">
    <location>
        <begin position="13"/>
        <end position="198"/>
    </location>
</feature>
<dbReference type="InterPro" id="IPR013762">
    <property type="entry name" value="Integrase-like_cat_sf"/>
</dbReference>
<dbReference type="GO" id="GO:0003677">
    <property type="term" value="F:DNA binding"/>
    <property type="evidence" value="ECO:0007669"/>
    <property type="project" value="InterPro"/>
</dbReference>
<dbReference type="Gene3D" id="1.10.443.10">
    <property type="entry name" value="Intergrase catalytic core"/>
    <property type="match status" value="1"/>
</dbReference>
<dbReference type="EMBL" id="FQZY01000101">
    <property type="protein sequence ID" value="SHK87669.1"/>
    <property type="molecule type" value="Genomic_DNA"/>
</dbReference>
<protein>
    <submittedName>
        <fullName evidence="3">Phage integrase family protein</fullName>
    </submittedName>
</protein>
<dbReference type="OrthoDB" id="9803188at2"/>
<reference evidence="3 4" key="1">
    <citation type="submission" date="2016-11" db="EMBL/GenBank/DDBJ databases">
        <authorList>
            <person name="Jaros S."/>
            <person name="Januszkiewicz K."/>
            <person name="Wedrychowicz H."/>
        </authorList>
    </citation>
    <scope>NUCLEOTIDE SEQUENCE [LARGE SCALE GENOMIC DNA]</scope>
    <source>
        <strain evidence="3 4">DSM 15480</strain>
    </source>
</reference>
<dbReference type="AlphaFoldDB" id="A0A1M6W1Z2"/>
<proteinExistence type="predicted"/>
<dbReference type="InterPro" id="IPR050090">
    <property type="entry name" value="Tyrosine_recombinase_XerCD"/>
</dbReference>
<evidence type="ECO:0000313" key="4">
    <source>
        <dbReference type="Proteomes" id="UP000184301"/>
    </source>
</evidence>
<dbReference type="CDD" id="cd01189">
    <property type="entry name" value="INT_ICEBs1_C_like"/>
    <property type="match status" value="1"/>
</dbReference>
<keyword evidence="1" id="KW-0233">DNA recombination</keyword>
<keyword evidence="4" id="KW-1185">Reference proteome</keyword>
<dbReference type="RefSeq" id="WP_073113165.1">
    <property type="nucleotide sequence ID" value="NZ_FQZY01000101.1"/>
</dbReference>